<dbReference type="RefSeq" id="WP_134338862.1">
    <property type="nucleotide sequence ID" value="NZ_SOPW01000003.1"/>
</dbReference>
<gene>
    <name evidence="3" type="ORF">E3U55_03025</name>
</gene>
<dbReference type="EMBL" id="SOPW01000003">
    <property type="protein sequence ID" value="TFB23801.1"/>
    <property type="molecule type" value="Genomic_DNA"/>
</dbReference>
<dbReference type="Gene3D" id="3.30.1490.480">
    <property type="entry name" value="Endolytic murein transglycosylase"/>
    <property type="match status" value="1"/>
</dbReference>
<evidence type="ECO:0000256" key="1">
    <source>
        <dbReference type="SAM" id="MobiDB-lite"/>
    </source>
</evidence>
<sequence>MRTVVQSFSIGIITAALIIGIFYMLEEEETVQSESTLSTQEAKEYLKDEGFAVVSSSEYDEILREKQQLENEIAQIKEEQSKKEDEDNKEKSETEQNTEENNESNAGTQNDEEKETEDNNKSFTLNIQSGMTSIDIANELETAQIIDNADEFNNYLEQNNYSRQIQLGEYQLNNSMSFNEIADVITN</sequence>
<accession>A0A4Y8ISW6</accession>
<dbReference type="Pfam" id="PF02618">
    <property type="entry name" value="YceG"/>
    <property type="match status" value="1"/>
</dbReference>
<keyword evidence="2" id="KW-1133">Transmembrane helix</keyword>
<evidence type="ECO:0008006" key="5">
    <source>
        <dbReference type="Google" id="ProtNLM"/>
    </source>
</evidence>
<comment type="caution">
    <text evidence="3">The sequence shown here is derived from an EMBL/GenBank/DDBJ whole genome shotgun (WGS) entry which is preliminary data.</text>
</comment>
<organism evidence="3 4">
    <name type="scientific">Filobacillus milosensis</name>
    <dbReference type="NCBI Taxonomy" id="94137"/>
    <lineage>
        <taxon>Bacteria</taxon>
        <taxon>Bacillati</taxon>
        <taxon>Bacillota</taxon>
        <taxon>Bacilli</taxon>
        <taxon>Bacillales</taxon>
        <taxon>Bacillaceae</taxon>
        <taxon>Filobacillus</taxon>
    </lineage>
</organism>
<evidence type="ECO:0000313" key="4">
    <source>
        <dbReference type="Proteomes" id="UP000297975"/>
    </source>
</evidence>
<keyword evidence="2" id="KW-0472">Membrane</keyword>
<feature type="transmembrane region" description="Helical" evidence="2">
    <location>
        <begin position="7"/>
        <end position="25"/>
    </location>
</feature>
<evidence type="ECO:0000256" key="2">
    <source>
        <dbReference type="SAM" id="Phobius"/>
    </source>
</evidence>
<keyword evidence="2" id="KW-0812">Transmembrane</keyword>
<dbReference type="InterPro" id="IPR003770">
    <property type="entry name" value="MLTG-like"/>
</dbReference>
<reference evidence="3 4" key="1">
    <citation type="submission" date="2019-03" db="EMBL/GenBank/DDBJ databases">
        <authorList>
            <person name="He R.-H."/>
        </authorList>
    </citation>
    <scope>NUCLEOTIDE SEQUENCE [LARGE SCALE GENOMIC DNA]</scope>
    <source>
        <strain evidence="4">SH 714</strain>
    </source>
</reference>
<feature type="compositionally biased region" description="Basic and acidic residues" evidence="1">
    <location>
        <begin position="77"/>
        <end position="94"/>
    </location>
</feature>
<feature type="region of interest" description="Disordered" evidence="1">
    <location>
        <begin position="77"/>
        <end position="119"/>
    </location>
</feature>
<dbReference type="AlphaFoldDB" id="A0A4Y8ISW6"/>
<dbReference type="Proteomes" id="UP000297975">
    <property type="component" value="Unassembled WGS sequence"/>
</dbReference>
<evidence type="ECO:0000313" key="3">
    <source>
        <dbReference type="EMBL" id="TFB23801.1"/>
    </source>
</evidence>
<protein>
    <recommendedName>
        <fullName evidence="5">Endolytic transglycosylase MltG</fullName>
    </recommendedName>
</protein>
<proteinExistence type="predicted"/>
<name>A0A4Y8ISW6_9BACI</name>
<keyword evidence="4" id="KW-1185">Reference proteome</keyword>
<dbReference type="OrthoDB" id="2138957at2"/>